<gene>
    <name evidence="3" type="ORF">CK203_095524</name>
</gene>
<dbReference type="AlphaFoldDB" id="A0A438CJF5"/>
<evidence type="ECO:0000313" key="4">
    <source>
        <dbReference type="Proteomes" id="UP000288805"/>
    </source>
</evidence>
<feature type="compositionally biased region" description="Polar residues" evidence="1">
    <location>
        <begin position="96"/>
        <end position="125"/>
    </location>
</feature>
<proteinExistence type="predicted"/>
<evidence type="ECO:0000313" key="3">
    <source>
        <dbReference type="EMBL" id="RVW23305.1"/>
    </source>
</evidence>
<name>A0A438CJF5_VITVI</name>
<dbReference type="Pfam" id="PF03732">
    <property type="entry name" value="Retrotrans_gag"/>
    <property type="match status" value="1"/>
</dbReference>
<comment type="caution">
    <text evidence="3">The sequence shown here is derived from an EMBL/GenBank/DDBJ whole genome shotgun (WGS) entry which is preliminary data.</text>
</comment>
<evidence type="ECO:0000259" key="2">
    <source>
        <dbReference type="Pfam" id="PF03732"/>
    </source>
</evidence>
<organism evidence="3 4">
    <name type="scientific">Vitis vinifera</name>
    <name type="common">Grape</name>
    <dbReference type="NCBI Taxonomy" id="29760"/>
    <lineage>
        <taxon>Eukaryota</taxon>
        <taxon>Viridiplantae</taxon>
        <taxon>Streptophyta</taxon>
        <taxon>Embryophyta</taxon>
        <taxon>Tracheophyta</taxon>
        <taxon>Spermatophyta</taxon>
        <taxon>Magnoliopsida</taxon>
        <taxon>eudicotyledons</taxon>
        <taxon>Gunneridae</taxon>
        <taxon>Pentapetalae</taxon>
        <taxon>rosids</taxon>
        <taxon>Vitales</taxon>
        <taxon>Vitaceae</taxon>
        <taxon>Viteae</taxon>
        <taxon>Vitis</taxon>
    </lineage>
</organism>
<dbReference type="EMBL" id="QGNW01002200">
    <property type="protein sequence ID" value="RVW23305.1"/>
    <property type="molecule type" value="Genomic_DNA"/>
</dbReference>
<protein>
    <recommendedName>
        <fullName evidence="2">Retrotransposon gag domain-containing protein</fullName>
    </recommendedName>
</protein>
<accession>A0A438CJF5</accession>
<feature type="domain" description="Retrotransposon gag" evidence="2">
    <location>
        <begin position="1"/>
        <end position="60"/>
    </location>
</feature>
<dbReference type="InterPro" id="IPR005162">
    <property type="entry name" value="Retrotrans_gag_dom"/>
</dbReference>
<sequence>MKEHFLPIDYEQLMYTKLFSLKQGTKSVEEYTEEFHELSIRNQVRESDAQLAARYKAGLRMEIQLEMITAHTYTVDDVYQLALKIEEGLKFRVSKRPSSQIGSTFSNRTTSKPLSTTNFRTSNHVNGGGNT</sequence>
<feature type="region of interest" description="Disordered" evidence="1">
    <location>
        <begin position="95"/>
        <end position="131"/>
    </location>
</feature>
<dbReference type="Proteomes" id="UP000288805">
    <property type="component" value="Unassembled WGS sequence"/>
</dbReference>
<dbReference type="PANTHER" id="PTHR35046:SF26">
    <property type="entry name" value="RNA-DIRECTED DNA POLYMERASE"/>
    <property type="match status" value="1"/>
</dbReference>
<reference evidence="3 4" key="1">
    <citation type="journal article" date="2018" name="PLoS Genet.">
        <title>Population sequencing reveals clonal diversity and ancestral inbreeding in the grapevine cultivar Chardonnay.</title>
        <authorList>
            <person name="Roach M.J."/>
            <person name="Johnson D.L."/>
            <person name="Bohlmann J."/>
            <person name="van Vuuren H.J."/>
            <person name="Jones S.J."/>
            <person name="Pretorius I.S."/>
            <person name="Schmidt S.A."/>
            <person name="Borneman A.R."/>
        </authorList>
    </citation>
    <scope>NUCLEOTIDE SEQUENCE [LARGE SCALE GENOMIC DNA]</scope>
    <source>
        <strain evidence="4">cv. Chardonnay</strain>
        <tissue evidence="3">Leaf</tissue>
    </source>
</reference>
<dbReference type="PANTHER" id="PTHR35046">
    <property type="entry name" value="ZINC KNUCKLE (CCHC-TYPE) FAMILY PROTEIN"/>
    <property type="match status" value="1"/>
</dbReference>
<evidence type="ECO:0000256" key="1">
    <source>
        <dbReference type="SAM" id="MobiDB-lite"/>
    </source>
</evidence>